<gene>
    <name evidence="1" type="ORF">GCM10012282_68730</name>
</gene>
<dbReference type="Proteomes" id="UP000625682">
    <property type="component" value="Unassembled WGS sequence"/>
</dbReference>
<evidence type="ECO:0000313" key="1">
    <source>
        <dbReference type="EMBL" id="GGJ61712.1"/>
    </source>
</evidence>
<reference evidence="1" key="1">
    <citation type="journal article" date="2014" name="Int. J. Syst. Evol. Microbiol.">
        <title>Complete genome sequence of Corynebacterium casei LMG S-19264T (=DSM 44701T), isolated from a smear-ripened cheese.</title>
        <authorList>
            <consortium name="US DOE Joint Genome Institute (JGI-PGF)"/>
            <person name="Walter F."/>
            <person name="Albersmeier A."/>
            <person name="Kalinowski J."/>
            <person name="Ruckert C."/>
        </authorList>
    </citation>
    <scope>NUCLEOTIDE SEQUENCE</scope>
    <source>
        <strain evidence="1">CGMCC 4.7272</strain>
    </source>
</reference>
<sequence>MSSSEVGRPEPPVNNGLVINGGTHYVGNQAIGHRAQAFSGSVAFQPQDAERAAARMSELLVHIEQLLAEHREALADPEGTTRELRRLREELDEEEPEPTVLRRALDRLTAFVQPVTPLAVAVGELAQTVRGVLGA</sequence>
<dbReference type="EMBL" id="BMMU01000033">
    <property type="protein sequence ID" value="GGJ61712.1"/>
    <property type="molecule type" value="Genomic_DNA"/>
</dbReference>
<reference evidence="1" key="2">
    <citation type="submission" date="2020-09" db="EMBL/GenBank/DDBJ databases">
        <authorList>
            <person name="Sun Q."/>
            <person name="Zhou Y."/>
        </authorList>
    </citation>
    <scope>NUCLEOTIDE SEQUENCE</scope>
    <source>
        <strain evidence="1">CGMCC 4.7272</strain>
    </source>
</reference>
<protein>
    <submittedName>
        <fullName evidence="1">Uncharacterized protein</fullName>
    </submittedName>
</protein>
<dbReference type="AlphaFoldDB" id="A0A917UJ56"/>
<evidence type="ECO:0000313" key="2">
    <source>
        <dbReference type="Proteomes" id="UP000625682"/>
    </source>
</evidence>
<proteinExistence type="predicted"/>
<name>A0A917UJ56_9ACTN</name>
<organism evidence="1 2">
    <name type="scientific">Streptomyces lacrimifluminis</name>
    <dbReference type="NCBI Taxonomy" id="1500077"/>
    <lineage>
        <taxon>Bacteria</taxon>
        <taxon>Bacillati</taxon>
        <taxon>Actinomycetota</taxon>
        <taxon>Actinomycetes</taxon>
        <taxon>Kitasatosporales</taxon>
        <taxon>Streptomycetaceae</taxon>
        <taxon>Streptomyces</taxon>
    </lineage>
</organism>
<accession>A0A917UJ56</accession>
<dbReference type="Pfam" id="PF19380">
    <property type="entry name" value="DUF5955"/>
    <property type="match status" value="1"/>
</dbReference>
<dbReference type="InterPro" id="IPR045999">
    <property type="entry name" value="DUF5955"/>
</dbReference>
<keyword evidence="2" id="KW-1185">Reference proteome</keyword>
<dbReference type="RefSeq" id="WP_189151335.1">
    <property type="nucleotide sequence ID" value="NZ_BAABER010000035.1"/>
</dbReference>
<comment type="caution">
    <text evidence="1">The sequence shown here is derived from an EMBL/GenBank/DDBJ whole genome shotgun (WGS) entry which is preliminary data.</text>
</comment>